<dbReference type="SUPFAM" id="SSF53850">
    <property type="entry name" value="Periplasmic binding protein-like II"/>
    <property type="match status" value="1"/>
</dbReference>
<dbReference type="AlphaFoldDB" id="A0A251WVE9"/>
<evidence type="ECO:0000313" key="6">
    <source>
        <dbReference type="EMBL" id="OUD08460.1"/>
    </source>
</evidence>
<dbReference type="InterPro" id="IPR037402">
    <property type="entry name" value="YidZ_PBP2"/>
</dbReference>
<evidence type="ECO:0000256" key="2">
    <source>
        <dbReference type="ARBA" id="ARBA00023015"/>
    </source>
</evidence>
<dbReference type="Pfam" id="PF03466">
    <property type="entry name" value="LysR_substrate"/>
    <property type="match status" value="1"/>
</dbReference>
<organism evidence="6 7">
    <name type="scientific">Marivivens niveibacter</name>
    <dbReference type="NCBI Taxonomy" id="1930667"/>
    <lineage>
        <taxon>Bacteria</taxon>
        <taxon>Pseudomonadati</taxon>
        <taxon>Pseudomonadota</taxon>
        <taxon>Alphaproteobacteria</taxon>
        <taxon>Rhodobacterales</taxon>
        <taxon>Paracoccaceae</taxon>
        <taxon>Marivivens group</taxon>
        <taxon>Marivivens</taxon>
    </lineage>
</organism>
<evidence type="ECO:0000313" key="7">
    <source>
        <dbReference type="Proteomes" id="UP000194664"/>
    </source>
</evidence>
<comment type="caution">
    <text evidence="6">The sequence shown here is derived from an EMBL/GenBank/DDBJ whole genome shotgun (WGS) entry which is preliminary data.</text>
</comment>
<dbReference type="PANTHER" id="PTHR30118:SF15">
    <property type="entry name" value="TRANSCRIPTIONAL REGULATORY PROTEIN"/>
    <property type="match status" value="1"/>
</dbReference>
<evidence type="ECO:0000256" key="1">
    <source>
        <dbReference type="ARBA" id="ARBA00009437"/>
    </source>
</evidence>
<keyword evidence="2" id="KW-0805">Transcription regulation</keyword>
<dbReference type="GO" id="GO:0003677">
    <property type="term" value="F:DNA binding"/>
    <property type="evidence" value="ECO:0007669"/>
    <property type="project" value="UniProtKB-KW"/>
</dbReference>
<evidence type="ECO:0000256" key="3">
    <source>
        <dbReference type="ARBA" id="ARBA00023125"/>
    </source>
</evidence>
<evidence type="ECO:0000256" key="4">
    <source>
        <dbReference type="ARBA" id="ARBA00023163"/>
    </source>
</evidence>
<comment type="similarity">
    <text evidence="1">Belongs to the LysR transcriptional regulatory family.</text>
</comment>
<feature type="domain" description="LysR substrate-binding" evidence="5">
    <location>
        <begin position="2"/>
        <end position="120"/>
    </location>
</feature>
<keyword evidence="3" id="KW-0238">DNA-binding</keyword>
<keyword evidence="4" id="KW-0804">Transcription</keyword>
<gene>
    <name evidence="6" type="ORF">BVC71_13230</name>
</gene>
<dbReference type="Gene3D" id="3.40.190.10">
    <property type="entry name" value="Periplasmic binding protein-like II"/>
    <property type="match status" value="2"/>
</dbReference>
<dbReference type="InterPro" id="IPR005119">
    <property type="entry name" value="LysR_subst-bd"/>
</dbReference>
<dbReference type="PANTHER" id="PTHR30118">
    <property type="entry name" value="HTH-TYPE TRANSCRIPTIONAL REGULATOR LEUO-RELATED"/>
    <property type="match status" value="1"/>
</dbReference>
<dbReference type="Proteomes" id="UP000194664">
    <property type="component" value="Unassembled WGS sequence"/>
</dbReference>
<sequence length="132" mass="15244">MLRRGQSLSLDDLLDFSHVVVSSTGDPRAAFDAVLERQGRSRNIAATIMNFTMVPELLLRSDLIGVFTHRTSTYLTERYTLSIAPVPIEVAPNANHLIWHRRYSNDPAHRWLRDELRREWERSGAKRAKITF</sequence>
<keyword evidence="7" id="KW-1185">Reference proteome</keyword>
<dbReference type="CDD" id="cd08417">
    <property type="entry name" value="PBP2_Nitroaromatics_like"/>
    <property type="match status" value="1"/>
</dbReference>
<dbReference type="EMBL" id="MSPP01000005">
    <property type="protein sequence ID" value="OUD08460.1"/>
    <property type="molecule type" value="Genomic_DNA"/>
</dbReference>
<protein>
    <recommendedName>
        <fullName evidence="5">LysR substrate-binding domain-containing protein</fullName>
    </recommendedName>
</protein>
<name>A0A251WVE9_9RHOB</name>
<reference evidence="6 7" key="1">
    <citation type="submission" date="2016-12" db="EMBL/GenBank/DDBJ databases">
        <title>The draft genome sequence of HSLHS2.</title>
        <authorList>
            <person name="Hu D."/>
            <person name="Wang L."/>
            <person name="Shao Z."/>
        </authorList>
    </citation>
    <scope>NUCLEOTIDE SEQUENCE [LARGE SCALE GENOMIC DNA]</scope>
    <source>
        <strain evidence="6">MCCC 1A06712</strain>
    </source>
</reference>
<accession>A0A251WVE9</accession>
<dbReference type="InterPro" id="IPR050389">
    <property type="entry name" value="LysR-type_TF"/>
</dbReference>
<evidence type="ECO:0000259" key="5">
    <source>
        <dbReference type="Pfam" id="PF03466"/>
    </source>
</evidence>
<proteinExistence type="inferred from homology"/>
<dbReference type="GO" id="GO:0006355">
    <property type="term" value="P:regulation of DNA-templated transcription"/>
    <property type="evidence" value="ECO:0007669"/>
    <property type="project" value="InterPro"/>
</dbReference>